<organism evidence="2 3">
    <name type="scientific">Ruminiclostridium cellulolyticum (strain ATCC 35319 / DSM 5812 / JCM 6584 / H10)</name>
    <name type="common">Clostridium cellulolyticum</name>
    <dbReference type="NCBI Taxonomy" id="394503"/>
    <lineage>
        <taxon>Bacteria</taxon>
        <taxon>Bacillati</taxon>
        <taxon>Bacillota</taxon>
        <taxon>Clostridia</taxon>
        <taxon>Eubacteriales</taxon>
        <taxon>Oscillospiraceae</taxon>
        <taxon>Ruminiclostridium</taxon>
    </lineage>
</organism>
<dbReference type="STRING" id="394503.Ccel_3304"/>
<gene>
    <name evidence="2" type="ordered locus">Ccel_3304</name>
</gene>
<dbReference type="OrthoDB" id="9805141at2"/>
<dbReference type="InterPro" id="IPR027417">
    <property type="entry name" value="P-loop_NTPase"/>
</dbReference>
<keyword evidence="3" id="KW-1185">Reference proteome</keyword>
<protein>
    <submittedName>
        <fullName evidence="2">Primase 2</fullName>
    </submittedName>
</protein>
<dbReference type="eggNOG" id="COG3598">
    <property type="taxonomic scope" value="Bacteria"/>
</dbReference>
<feature type="domain" description="Primase C-terminal 2" evidence="1">
    <location>
        <begin position="9"/>
        <end position="81"/>
    </location>
</feature>
<dbReference type="InterPro" id="IPR014819">
    <property type="entry name" value="PriCT_2"/>
</dbReference>
<dbReference type="Gene3D" id="3.40.50.300">
    <property type="entry name" value="P-loop containing nucleotide triphosphate hydrolases"/>
    <property type="match status" value="1"/>
</dbReference>
<dbReference type="InterPro" id="IPR038724">
    <property type="entry name" value="RepA"/>
</dbReference>
<dbReference type="Pfam" id="PF08707">
    <property type="entry name" value="PriCT_2"/>
    <property type="match status" value="1"/>
</dbReference>
<dbReference type="AlphaFoldDB" id="B8I137"/>
<dbReference type="Proteomes" id="UP000001349">
    <property type="component" value="Chromosome"/>
</dbReference>
<dbReference type="CDD" id="cd01125">
    <property type="entry name" value="RepA_RSF1010_like"/>
    <property type="match status" value="1"/>
</dbReference>
<dbReference type="HOGENOM" id="CLU_410934_0_0_9"/>
<dbReference type="EMBL" id="CP001348">
    <property type="protein sequence ID" value="ACL77593.1"/>
    <property type="molecule type" value="Genomic_DNA"/>
</dbReference>
<evidence type="ECO:0000313" key="3">
    <source>
        <dbReference type="Proteomes" id="UP000001349"/>
    </source>
</evidence>
<reference evidence="2 3" key="1">
    <citation type="submission" date="2009-01" db="EMBL/GenBank/DDBJ databases">
        <title>Complete sequence of Clostridium cellulolyticum H10.</title>
        <authorList>
            <consortium name="US DOE Joint Genome Institute"/>
            <person name="Lucas S."/>
            <person name="Copeland A."/>
            <person name="Lapidus A."/>
            <person name="Glavina del Rio T."/>
            <person name="Dalin E."/>
            <person name="Tice H."/>
            <person name="Bruce D."/>
            <person name="Goodwin L."/>
            <person name="Pitluck S."/>
            <person name="Chertkov O."/>
            <person name="Saunders E."/>
            <person name="Brettin T."/>
            <person name="Detter J.C."/>
            <person name="Han C."/>
            <person name="Larimer F."/>
            <person name="Land M."/>
            <person name="Hauser L."/>
            <person name="Kyrpides N."/>
            <person name="Ivanova N."/>
            <person name="Zhou J."/>
            <person name="Richardson P."/>
        </authorList>
    </citation>
    <scope>NUCLEOTIDE SEQUENCE [LARGE SCALE GENOMIC DNA]</scope>
    <source>
        <strain evidence="3">ATCC 35319 / DSM 5812 / JCM 6584 / H10</strain>
    </source>
</reference>
<dbReference type="KEGG" id="cce:Ccel_3304"/>
<dbReference type="Pfam" id="PF13481">
    <property type="entry name" value="AAA_25"/>
    <property type="match status" value="1"/>
</dbReference>
<dbReference type="RefSeq" id="WP_015926647.1">
    <property type="nucleotide sequence ID" value="NC_011898.1"/>
</dbReference>
<name>B8I137_RUMCH</name>
<evidence type="ECO:0000259" key="1">
    <source>
        <dbReference type="Pfam" id="PF08707"/>
    </source>
</evidence>
<accession>B8I137</accession>
<dbReference type="SUPFAM" id="SSF52540">
    <property type="entry name" value="P-loop containing nucleoside triphosphate hydrolases"/>
    <property type="match status" value="1"/>
</dbReference>
<proteinExistence type="predicted"/>
<evidence type="ECO:0000313" key="2">
    <source>
        <dbReference type="EMBL" id="ACL77593.1"/>
    </source>
</evidence>
<sequence>MDNNKHDLRELLQYIHPASLDYQEWLSVGMALKEDGYTAADWDTWSRQDTKRYHSGECFKKWDTFRGTSSPVTAGTIVQMAKDNGWLPKRNESGHELNWEDSIGSKDDLVVINKGWLEGKEVIEPEAWDPVGQLVSYLEILFEASENVGYVTESWFNEEKQKYLPTKGAWDRTAGELIQQLNKCNGDIGSVIGDYKNEAGAWIRFNPLDGKGIKNENVTDYRYALVESDDTEIEKQNAIIRELELPVACLVHSGGKSLHAIVKIEAGSYEEYRKRVDYLYNVCRKNGLKIDTQNKNPSRLSRMPGIERNGQKQFLVDTNIGKESWKEWQEWIESINDDLPDPESLTGIWDNLPELSPPLINGVLRQGHKMLIAGPSKAGKSYALIELTCAIAEGRKWFDWSCTQGKVMYVNLELDRASCLHRFKDVYQALGWQANNLDNIDIWNLRGKSVPMDKLAPKLIRRAAKKNYIAIIIDPIYKVITGDENSADQMAHFCNQFDLVCTELGCAVIYCHHHSKGSQGGKRSMDRASGSGVFSRDPDALLDLIELDLTDSLLKQEENKAVCKVCDDWLKMCNVDILAELSQDDLCSEKAMMEASKRLLKAETYQAMQIAVEAARKAVQQRTAWRIEGTLREFPKFPPVNLWFNYPVHIVDSVGSLKDVETEGEAPPWKKNFAKKKSPEARKKERNMSLETAFEACSMNGAVTVQAMAEYMGITDKSIRNRIKEHGGYWIDGSEIGKKSK</sequence>
<dbReference type="GO" id="GO:0016817">
    <property type="term" value="F:hydrolase activity, acting on acid anhydrides"/>
    <property type="evidence" value="ECO:0007669"/>
    <property type="project" value="InterPro"/>
</dbReference>